<protein>
    <submittedName>
        <fullName evidence="2">Kynurenine formamidase</fullName>
    </submittedName>
</protein>
<keyword evidence="1" id="KW-0732">Signal</keyword>
<proteinExistence type="predicted"/>
<dbReference type="EMBL" id="FMZV01000002">
    <property type="protein sequence ID" value="SDC44158.1"/>
    <property type="molecule type" value="Genomic_DNA"/>
</dbReference>
<evidence type="ECO:0000256" key="1">
    <source>
        <dbReference type="SAM" id="SignalP"/>
    </source>
</evidence>
<dbReference type="OrthoDB" id="9777007at2"/>
<dbReference type="SUPFAM" id="SSF102198">
    <property type="entry name" value="Putative cyclase"/>
    <property type="match status" value="1"/>
</dbReference>
<dbReference type="Pfam" id="PF10518">
    <property type="entry name" value="TAT_signal"/>
    <property type="match status" value="1"/>
</dbReference>
<feature type="chain" id="PRO_5011597063" evidence="1">
    <location>
        <begin position="44"/>
        <end position="272"/>
    </location>
</feature>
<dbReference type="Gene3D" id="3.50.30.50">
    <property type="entry name" value="Putative cyclase"/>
    <property type="match status" value="1"/>
</dbReference>
<reference evidence="3" key="1">
    <citation type="submission" date="2016-10" db="EMBL/GenBank/DDBJ databases">
        <authorList>
            <person name="Varghese N."/>
            <person name="Submissions S."/>
        </authorList>
    </citation>
    <scope>NUCLEOTIDE SEQUENCE [LARGE SCALE GENOMIC DNA]</scope>
    <source>
        <strain evidence="3">CGMCC 1.9108</strain>
    </source>
</reference>
<keyword evidence="3" id="KW-1185">Reference proteome</keyword>
<evidence type="ECO:0000313" key="2">
    <source>
        <dbReference type="EMBL" id="SDC44158.1"/>
    </source>
</evidence>
<dbReference type="InterPro" id="IPR037175">
    <property type="entry name" value="KFase_sf"/>
</dbReference>
<accession>A0A1G6LLH3</accession>
<dbReference type="GO" id="GO:0004061">
    <property type="term" value="F:arylformamidase activity"/>
    <property type="evidence" value="ECO:0007669"/>
    <property type="project" value="InterPro"/>
</dbReference>
<name>A0A1G6LLH3_9RHOB</name>
<dbReference type="STRING" id="639004.SAMN04488239_102276"/>
<organism evidence="2 3">
    <name type="scientific">Ruegeria marina</name>
    <dbReference type="NCBI Taxonomy" id="639004"/>
    <lineage>
        <taxon>Bacteria</taxon>
        <taxon>Pseudomonadati</taxon>
        <taxon>Pseudomonadota</taxon>
        <taxon>Alphaproteobacteria</taxon>
        <taxon>Rhodobacterales</taxon>
        <taxon>Roseobacteraceae</taxon>
        <taxon>Ruegeria</taxon>
    </lineage>
</organism>
<gene>
    <name evidence="2" type="ORF">SAMN04488239_102276</name>
</gene>
<dbReference type="InterPro" id="IPR019546">
    <property type="entry name" value="TAT_signal_bac_arc"/>
</dbReference>
<feature type="signal peptide" evidence="1">
    <location>
        <begin position="1"/>
        <end position="43"/>
    </location>
</feature>
<dbReference type="Pfam" id="PF04199">
    <property type="entry name" value="Cyclase"/>
    <property type="match status" value="1"/>
</dbReference>
<dbReference type="AlphaFoldDB" id="A0A1G6LLH3"/>
<dbReference type="PANTHER" id="PTHR31118">
    <property type="entry name" value="CYCLASE-LIKE PROTEIN 2"/>
    <property type="match status" value="1"/>
</dbReference>
<dbReference type="Proteomes" id="UP000199628">
    <property type="component" value="Unassembled WGS sequence"/>
</dbReference>
<dbReference type="InterPro" id="IPR006311">
    <property type="entry name" value="TAT_signal"/>
</dbReference>
<dbReference type="RefSeq" id="WP_093027816.1">
    <property type="nucleotide sequence ID" value="NZ_FMZV01000002.1"/>
</dbReference>
<evidence type="ECO:0000313" key="3">
    <source>
        <dbReference type="Proteomes" id="UP000199628"/>
    </source>
</evidence>
<sequence>MCDICVMNAVKERMLSRRDLFKASAAVAAGAALGTATAPAAMAAGHGGVVDMTHVYDADFPTYFGTPGIEATQNFNFKEHGFNLFTLSVNEHTGTHVDAPLHFSADGQSVDEIPLANLVCPLCVVHIHEKAAADADAQVTPDDLRAWISAHGPIPDGACVAMHSGWGGKTGGPGFRNADSEGKMHFPGFHVEAAQMLIEETGAVAIAVDTLSLDHGPSADFATHYAWLPTNRYGIENLANLDKVPASGATLIVGAPNHRGGSGGPARIFAMV</sequence>
<dbReference type="PANTHER" id="PTHR31118:SF12">
    <property type="entry name" value="CYCLASE-LIKE PROTEIN 2"/>
    <property type="match status" value="1"/>
</dbReference>
<dbReference type="PROSITE" id="PS51318">
    <property type="entry name" value="TAT"/>
    <property type="match status" value="1"/>
</dbReference>
<dbReference type="InterPro" id="IPR007325">
    <property type="entry name" value="KFase/CYL"/>
</dbReference>
<dbReference type="GO" id="GO:0019441">
    <property type="term" value="P:L-tryptophan catabolic process to kynurenine"/>
    <property type="evidence" value="ECO:0007669"/>
    <property type="project" value="InterPro"/>
</dbReference>